<dbReference type="InterPro" id="IPR006070">
    <property type="entry name" value="Sua5-like_dom"/>
</dbReference>
<evidence type="ECO:0000259" key="1">
    <source>
        <dbReference type="PROSITE" id="PS51163"/>
    </source>
</evidence>
<protein>
    <submittedName>
        <fullName evidence="2">Threonylcarbamoyl-AMP synthase</fullName>
    </submittedName>
</protein>
<dbReference type="AlphaFoldDB" id="A0A1S8DH39"/>
<dbReference type="InterPro" id="IPR017945">
    <property type="entry name" value="DHBP_synth_RibB-like_a/b_dom"/>
</dbReference>
<dbReference type="SUPFAM" id="SSF55821">
    <property type="entry name" value="YrdC/RibB"/>
    <property type="match status" value="1"/>
</dbReference>
<dbReference type="EMBL" id="MUBC01000015">
    <property type="protein sequence ID" value="ONM44281.1"/>
    <property type="molecule type" value="Genomic_DNA"/>
</dbReference>
<evidence type="ECO:0000313" key="2">
    <source>
        <dbReference type="EMBL" id="ONM44281.1"/>
    </source>
</evidence>
<reference evidence="2 3" key="1">
    <citation type="submission" date="2017-01" db="EMBL/GenBank/DDBJ databases">
        <title>Draft genome sequence of Pseudomonas pachastrellae type strain CCUG 46540T from a deep sea.</title>
        <authorList>
            <person name="Gomila M."/>
            <person name="Mulet M."/>
            <person name="Lalucat J."/>
            <person name="Garcia-Valdes E."/>
        </authorList>
    </citation>
    <scope>NUCLEOTIDE SEQUENCE [LARGE SCALE GENOMIC DNA]</scope>
    <source>
        <strain evidence="2 3">CCUG 46540</strain>
    </source>
</reference>
<dbReference type="Pfam" id="PF01300">
    <property type="entry name" value="Sua5_yciO_yrdC"/>
    <property type="match status" value="1"/>
</dbReference>
<dbReference type="PANTHER" id="PTHR42828">
    <property type="entry name" value="DHBP SYNTHASE RIBB-LIKE ALPHA/BETA DOMAIN-CONTAINING PROTEIN"/>
    <property type="match status" value="1"/>
</dbReference>
<evidence type="ECO:0000313" key="3">
    <source>
        <dbReference type="Proteomes" id="UP000242847"/>
    </source>
</evidence>
<accession>A0A1S8DH39</accession>
<sequence>MSQFFQIHPQNPQARLIRQAADIIRQGGVVAYPTDSAYALGCQLGNKNALERIRRLRQLDDKHNFTLVCRDLSELGVYAKVDNTTFRLLKATTPGPYTFILNATTEVPRLLLHPKRRTIGLRVPDHQITLDLLEALGEPLLSVTLMLPGDNLPLTDPEQIRDRLGKQIELIIDGGACMVEPTTVISLLDGEVEVLREGRGDPEPFGVSRSELHD</sequence>
<dbReference type="Proteomes" id="UP000242847">
    <property type="component" value="Unassembled WGS sequence"/>
</dbReference>
<dbReference type="RefSeq" id="WP_083726674.1">
    <property type="nucleotide sequence ID" value="NZ_FOUD01000017.1"/>
</dbReference>
<keyword evidence="3" id="KW-1185">Reference proteome</keyword>
<dbReference type="Gene3D" id="3.90.870.10">
    <property type="entry name" value="DHBP synthase"/>
    <property type="match status" value="1"/>
</dbReference>
<gene>
    <name evidence="2" type="ORF">BXT89_08540</name>
</gene>
<dbReference type="GO" id="GO:0003725">
    <property type="term" value="F:double-stranded RNA binding"/>
    <property type="evidence" value="ECO:0007669"/>
    <property type="project" value="InterPro"/>
</dbReference>
<name>A0A1S8DH39_9GAMM</name>
<dbReference type="PROSITE" id="PS51163">
    <property type="entry name" value="YRDC"/>
    <property type="match status" value="1"/>
</dbReference>
<dbReference type="STRING" id="254161.SAMN05216256_11781"/>
<dbReference type="NCBIfam" id="TIGR00057">
    <property type="entry name" value="L-threonylcarbamoyladenylate synthase"/>
    <property type="match status" value="1"/>
</dbReference>
<feature type="domain" description="YrdC-like" evidence="1">
    <location>
        <begin position="14"/>
        <end position="200"/>
    </location>
</feature>
<dbReference type="InterPro" id="IPR052532">
    <property type="entry name" value="SUA5_domain"/>
</dbReference>
<dbReference type="OrthoDB" id="9781656at2"/>
<comment type="caution">
    <text evidence="2">The sequence shown here is derived from an EMBL/GenBank/DDBJ whole genome shotgun (WGS) entry which is preliminary data.</text>
</comment>
<proteinExistence type="predicted"/>
<dbReference type="PANTHER" id="PTHR42828:SF3">
    <property type="entry name" value="THREONYLCARBAMOYL-AMP SYNTHASE"/>
    <property type="match status" value="1"/>
</dbReference>
<organism evidence="2 3">
    <name type="scientific">Halopseudomonas pachastrellae</name>
    <dbReference type="NCBI Taxonomy" id="254161"/>
    <lineage>
        <taxon>Bacteria</taxon>
        <taxon>Pseudomonadati</taxon>
        <taxon>Pseudomonadota</taxon>
        <taxon>Gammaproteobacteria</taxon>
        <taxon>Pseudomonadales</taxon>
        <taxon>Pseudomonadaceae</taxon>
        <taxon>Halopseudomonas</taxon>
    </lineage>
</organism>